<organism evidence="1 2">
    <name type="scientific">Habropoda laboriosa</name>
    <dbReference type="NCBI Taxonomy" id="597456"/>
    <lineage>
        <taxon>Eukaryota</taxon>
        <taxon>Metazoa</taxon>
        <taxon>Ecdysozoa</taxon>
        <taxon>Arthropoda</taxon>
        <taxon>Hexapoda</taxon>
        <taxon>Insecta</taxon>
        <taxon>Pterygota</taxon>
        <taxon>Neoptera</taxon>
        <taxon>Endopterygota</taxon>
        <taxon>Hymenoptera</taxon>
        <taxon>Apocrita</taxon>
        <taxon>Aculeata</taxon>
        <taxon>Apoidea</taxon>
        <taxon>Anthophila</taxon>
        <taxon>Apidae</taxon>
        <taxon>Habropoda</taxon>
    </lineage>
</organism>
<proteinExistence type="predicted"/>
<evidence type="ECO:0000313" key="2">
    <source>
        <dbReference type="Proteomes" id="UP000053825"/>
    </source>
</evidence>
<keyword evidence="2" id="KW-1185">Reference proteome</keyword>
<reference evidence="1 2" key="1">
    <citation type="submission" date="2015-07" db="EMBL/GenBank/DDBJ databases">
        <title>The genome of Habropoda laboriosa.</title>
        <authorList>
            <person name="Pan H."/>
            <person name="Kapheim K."/>
        </authorList>
    </citation>
    <scope>NUCLEOTIDE SEQUENCE [LARGE SCALE GENOMIC DNA]</scope>
    <source>
        <strain evidence="1">0110345459</strain>
    </source>
</reference>
<name>A0A0L7R3J9_9HYME</name>
<protein>
    <submittedName>
        <fullName evidence="1">Uncharacterized protein</fullName>
    </submittedName>
</protein>
<accession>A0A0L7R3J9</accession>
<dbReference type="Proteomes" id="UP000053825">
    <property type="component" value="Unassembled WGS sequence"/>
</dbReference>
<sequence length="266" mass="30703">MSIYTDIQKVTQIPETNESSYVEKFICRKEATRNQQLKKPKSPENVDVNSSSQEFNGLPQEYYLHEHEIACSVREANDGISYSNENFEVVWKARQLEARNSKSKILEKEASSIKSVYDNNNLAKEIGNEISELSNGTNERKCIEDEESILKQCRLNKNAVIRGLLRNHTISLKDLCMPNDYIDLQHKNSTSVQQKNFMKLVQCPEDPEVFVQPLQAHGTIDENEYKDIDFSVPHVGKKRKVTSRQFFINMDDSDFDFVKTDAKIKN</sequence>
<gene>
    <name evidence="1" type="ORF">WH47_09987</name>
</gene>
<evidence type="ECO:0000313" key="1">
    <source>
        <dbReference type="EMBL" id="KOC65408.1"/>
    </source>
</evidence>
<dbReference type="AlphaFoldDB" id="A0A0L7R3J9"/>
<dbReference type="OrthoDB" id="7605339at2759"/>
<dbReference type="EMBL" id="KQ414663">
    <property type="protein sequence ID" value="KOC65408.1"/>
    <property type="molecule type" value="Genomic_DNA"/>
</dbReference>